<keyword evidence="3 5" id="KW-1133">Transmembrane helix</keyword>
<dbReference type="EMBL" id="CAFBLR010000011">
    <property type="protein sequence ID" value="CAB4861546.1"/>
    <property type="molecule type" value="Genomic_DNA"/>
</dbReference>
<dbReference type="EMBL" id="CAEZYY010000005">
    <property type="protein sequence ID" value="CAB4744022.1"/>
    <property type="molecule type" value="Genomic_DNA"/>
</dbReference>
<evidence type="ECO:0000256" key="5">
    <source>
        <dbReference type="SAM" id="Phobius"/>
    </source>
</evidence>
<evidence type="ECO:0000256" key="4">
    <source>
        <dbReference type="ARBA" id="ARBA00023136"/>
    </source>
</evidence>
<keyword evidence="4 5" id="KW-0472">Membrane</keyword>
<feature type="domain" description="ABC-2 type transporter transmembrane" evidence="6">
    <location>
        <begin position="23"/>
        <end position="232"/>
    </location>
</feature>
<dbReference type="EMBL" id="CAFBQP010000003">
    <property type="protein sequence ID" value="CAB5051992.1"/>
    <property type="molecule type" value="Genomic_DNA"/>
</dbReference>
<dbReference type="InterPro" id="IPR000412">
    <property type="entry name" value="ABC_2_transport"/>
</dbReference>
<feature type="transmembrane region" description="Helical" evidence="5">
    <location>
        <begin position="151"/>
        <end position="175"/>
    </location>
</feature>
<evidence type="ECO:0000313" key="8">
    <source>
        <dbReference type="EMBL" id="CAB4744022.1"/>
    </source>
</evidence>
<evidence type="ECO:0000313" key="7">
    <source>
        <dbReference type="EMBL" id="CAB4700183.1"/>
    </source>
</evidence>
<evidence type="ECO:0000259" key="6">
    <source>
        <dbReference type="Pfam" id="PF01061"/>
    </source>
</evidence>
<evidence type="ECO:0000256" key="3">
    <source>
        <dbReference type="ARBA" id="ARBA00022989"/>
    </source>
</evidence>
<dbReference type="GO" id="GO:0043190">
    <property type="term" value="C:ATP-binding cassette (ABC) transporter complex"/>
    <property type="evidence" value="ECO:0007669"/>
    <property type="project" value="InterPro"/>
</dbReference>
<dbReference type="Pfam" id="PF01061">
    <property type="entry name" value="ABC2_membrane"/>
    <property type="match status" value="1"/>
</dbReference>
<dbReference type="AlphaFoldDB" id="A0A6J6T9G6"/>
<dbReference type="PANTHER" id="PTHR43229:SF6">
    <property type="entry name" value="ABC-TYPE MULTIDRUG TRANSPORT SYSTEM, PERMEASE COMPONENT"/>
    <property type="match status" value="1"/>
</dbReference>
<dbReference type="GO" id="GO:0140359">
    <property type="term" value="F:ABC-type transporter activity"/>
    <property type="evidence" value="ECO:0007669"/>
    <property type="project" value="InterPro"/>
</dbReference>
<name>A0A6J6T9G6_9ZZZZ</name>
<evidence type="ECO:0000256" key="1">
    <source>
        <dbReference type="ARBA" id="ARBA00004141"/>
    </source>
</evidence>
<sequence length="268" mass="28210">MTAALGEDRTYGVASDPRTATVIAFMVKRSLIRIRRIPAAFLPSLAMPVFQLIAFGGAFAGALAYAKINQALDWYVPLSCLQGAAFGAMGLAFATVNDLRTGFFDRLRMAPGGRAATVYGPLAASMVRAIIPLVIVSAVGFIGGAALPGGVLGLLTLTAAALGVAFCASGFGLGLALRMRTLAAATLTQFAIFFALFLSTAQMPLDFIQGWVKPIARLNPMTNVLRLAREGFLGEVTWQDTWGGLLAIAILGTLTTVYAVRGLRSFDK</sequence>
<feature type="transmembrane region" description="Helical" evidence="5">
    <location>
        <begin position="117"/>
        <end position="145"/>
    </location>
</feature>
<dbReference type="PANTHER" id="PTHR43229">
    <property type="entry name" value="NODULATION PROTEIN J"/>
    <property type="match status" value="1"/>
</dbReference>
<keyword evidence="2 5" id="KW-0812">Transmembrane</keyword>
<feature type="transmembrane region" description="Helical" evidence="5">
    <location>
        <begin position="74"/>
        <end position="96"/>
    </location>
</feature>
<comment type="subcellular location">
    <subcellularLocation>
        <location evidence="1">Membrane</location>
        <topology evidence="1">Multi-pass membrane protein</topology>
    </subcellularLocation>
</comment>
<dbReference type="PIRSF" id="PIRSF006648">
    <property type="entry name" value="DrrB"/>
    <property type="match status" value="1"/>
</dbReference>
<evidence type="ECO:0000256" key="2">
    <source>
        <dbReference type="ARBA" id="ARBA00022692"/>
    </source>
</evidence>
<gene>
    <name evidence="7" type="ORF">UFOPK2602_00548</name>
    <name evidence="8" type="ORF">UFOPK2806_00583</name>
    <name evidence="9" type="ORF">UFOPK3417_00251</name>
    <name evidence="10" type="ORF">UFOPK4306_00117</name>
</gene>
<reference evidence="8" key="1">
    <citation type="submission" date="2020-05" db="EMBL/GenBank/DDBJ databases">
        <authorList>
            <person name="Chiriac C."/>
            <person name="Salcher M."/>
            <person name="Ghai R."/>
            <person name="Kavagutti S V."/>
        </authorList>
    </citation>
    <scope>NUCLEOTIDE SEQUENCE</scope>
</reference>
<dbReference type="EMBL" id="CAEZXX010000026">
    <property type="protein sequence ID" value="CAB4700183.1"/>
    <property type="molecule type" value="Genomic_DNA"/>
</dbReference>
<evidence type="ECO:0000313" key="9">
    <source>
        <dbReference type="EMBL" id="CAB4861546.1"/>
    </source>
</evidence>
<organism evidence="8">
    <name type="scientific">freshwater metagenome</name>
    <dbReference type="NCBI Taxonomy" id="449393"/>
    <lineage>
        <taxon>unclassified sequences</taxon>
        <taxon>metagenomes</taxon>
        <taxon>ecological metagenomes</taxon>
    </lineage>
</organism>
<feature type="transmembrane region" description="Helical" evidence="5">
    <location>
        <begin position="39"/>
        <end position="68"/>
    </location>
</feature>
<feature type="transmembrane region" description="Helical" evidence="5">
    <location>
        <begin position="182"/>
        <end position="201"/>
    </location>
</feature>
<evidence type="ECO:0000313" key="10">
    <source>
        <dbReference type="EMBL" id="CAB5051992.1"/>
    </source>
</evidence>
<protein>
    <submittedName>
        <fullName evidence="8">Unannotated protein</fullName>
    </submittedName>
</protein>
<feature type="transmembrane region" description="Helical" evidence="5">
    <location>
        <begin position="242"/>
        <end position="260"/>
    </location>
</feature>
<dbReference type="InterPro" id="IPR013525">
    <property type="entry name" value="ABC2_TM"/>
</dbReference>
<proteinExistence type="predicted"/>
<dbReference type="InterPro" id="IPR051784">
    <property type="entry name" value="Nod_factor_ABC_transporter"/>
</dbReference>
<accession>A0A6J6T9G6</accession>